<feature type="compositionally biased region" description="Basic and acidic residues" evidence="1">
    <location>
        <begin position="397"/>
        <end position="413"/>
    </location>
</feature>
<feature type="region of interest" description="Disordered" evidence="1">
    <location>
        <begin position="218"/>
        <end position="514"/>
    </location>
</feature>
<feature type="region of interest" description="Disordered" evidence="1">
    <location>
        <begin position="641"/>
        <end position="662"/>
    </location>
</feature>
<name>A0A388LQ19_CHABU</name>
<reference evidence="2 3" key="1">
    <citation type="journal article" date="2018" name="Cell">
        <title>The Chara Genome: Secondary Complexity and Implications for Plant Terrestrialization.</title>
        <authorList>
            <person name="Nishiyama T."/>
            <person name="Sakayama H."/>
            <person name="Vries J.D."/>
            <person name="Buschmann H."/>
            <person name="Saint-Marcoux D."/>
            <person name="Ullrich K.K."/>
            <person name="Haas F.B."/>
            <person name="Vanderstraeten L."/>
            <person name="Becker D."/>
            <person name="Lang D."/>
            <person name="Vosolsobe S."/>
            <person name="Rombauts S."/>
            <person name="Wilhelmsson P.K.I."/>
            <person name="Janitza P."/>
            <person name="Kern R."/>
            <person name="Heyl A."/>
            <person name="Rumpler F."/>
            <person name="Villalobos L.I.A.C."/>
            <person name="Clay J.M."/>
            <person name="Skokan R."/>
            <person name="Toyoda A."/>
            <person name="Suzuki Y."/>
            <person name="Kagoshima H."/>
            <person name="Schijlen E."/>
            <person name="Tajeshwar N."/>
            <person name="Catarino B."/>
            <person name="Hetherington A.J."/>
            <person name="Saltykova A."/>
            <person name="Bonnot C."/>
            <person name="Breuninger H."/>
            <person name="Symeonidi A."/>
            <person name="Radhakrishnan G.V."/>
            <person name="Van Nieuwerburgh F."/>
            <person name="Deforce D."/>
            <person name="Chang C."/>
            <person name="Karol K.G."/>
            <person name="Hedrich R."/>
            <person name="Ulvskov P."/>
            <person name="Glockner G."/>
            <person name="Delwiche C.F."/>
            <person name="Petrasek J."/>
            <person name="Van de Peer Y."/>
            <person name="Friml J."/>
            <person name="Beilby M."/>
            <person name="Dolan L."/>
            <person name="Kohara Y."/>
            <person name="Sugano S."/>
            <person name="Fujiyama A."/>
            <person name="Delaux P.-M."/>
            <person name="Quint M."/>
            <person name="TheiBen G."/>
            <person name="Hagemann M."/>
            <person name="Harholt J."/>
            <person name="Dunand C."/>
            <person name="Zachgo S."/>
            <person name="Langdale J."/>
            <person name="Maumus F."/>
            <person name="Straeten D.V.D."/>
            <person name="Gould S.B."/>
            <person name="Rensing S.A."/>
        </authorList>
    </citation>
    <scope>NUCLEOTIDE SEQUENCE [LARGE SCALE GENOMIC DNA]</scope>
    <source>
        <strain evidence="2 3">S276</strain>
    </source>
</reference>
<dbReference type="Gramene" id="GBG84371">
    <property type="protein sequence ID" value="GBG84371"/>
    <property type="gene ID" value="CBR_g38343"/>
</dbReference>
<evidence type="ECO:0000256" key="1">
    <source>
        <dbReference type="SAM" id="MobiDB-lite"/>
    </source>
</evidence>
<proteinExistence type="predicted"/>
<feature type="compositionally biased region" description="Basic and acidic residues" evidence="1">
    <location>
        <begin position="367"/>
        <end position="390"/>
    </location>
</feature>
<feature type="compositionally biased region" description="Polar residues" evidence="1">
    <location>
        <begin position="455"/>
        <end position="464"/>
    </location>
</feature>
<sequence>MDSCAGTGAPPQLQQGEKGTDAEPFEQITPLQGQAGVVQQDLLKAHDTQSERCAVARSPDLGQDVVPQQDRLTTHDRQGDKDAVSRSDPGPSLVVPTSTGEIRKPRTAQPHKPHYVPPSHNGSSGAPCDQPDRALTPLPADIANHGSVQPEGGMQLAALAPSHLPQRGGTSWGGAPSAEGCGVQIARTEVRNPIILDPHRMWLKANSLLTKIKGATFSQPRGVSKGKMKLSAASPPSLSEDSTIDRSESQRMQPAHDLQSNDGGPPTEPRSVISLTLSPSQSRSRSQSQPQTQTSGELQMEPGDVGLAAVPPASISLRLSQSQPRSQSQLQSQSQTCGTPGIKLGCQEDDDSEGLDRPPVHDVMLGLDEKAPQTTKLKEVVSELTGERKFLLLTPPEKVEHHTRPRPPEDDGRVSQGGTVDCLLTGERQRLPGPSGPGPLPISRAEGNEQYGRESVQTGQQQPLEPQLPVDPMEQRLAVGDKSDRLPAAGQQQQSPQDQPQNVGPQSLITDLAVSPPKLHTIQDQPENVGPQSLITDLAVSPPSPLACRSMVGLLESQPSLPPSAPSGASCRKTVVLHDDDDTDENQSQSDDDRQPDAPPKKMRDMVRLQEDDSSPVAMPPGVAIFPIKREKEGGQWLLRLGPPVDTARQPQMTKTTPPMMNLPIEGWRGNPSTVVILKRLKYWVRESGISDTLGVVLPQTLTFPKGIIPVLLLLDPKSGTSKTGTSFRWFTHRQLMDLPTTRFVTNYAWTAGRVLFFMQTLEDNVLEEHNQWDDPPFVLPIKVLP</sequence>
<evidence type="ECO:0000313" key="2">
    <source>
        <dbReference type="EMBL" id="GBG84371.1"/>
    </source>
</evidence>
<feature type="compositionally biased region" description="Polar residues" evidence="1">
    <location>
        <begin position="649"/>
        <end position="659"/>
    </location>
</feature>
<keyword evidence="3" id="KW-1185">Reference proteome</keyword>
<gene>
    <name evidence="2" type="ORF">CBR_g38343</name>
</gene>
<evidence type="ECO:0000313" key="3">
    <source>
        <dbReference type="Proteomes" id="UP000265515"/>
    </source>
</evidence>
<feature type="region of interest" description="Disordered" evidence="1">
    <location>
        <begin position="1"/>
        <end position="149"/>
    </location>
</feature>
<feature type="region of interest" description="Disordered" evidence="1">
    <location>
        <begin position="580"/>
        <end position="602"/>
    </location>
</feature>
<feature type="compositionally biased region" description="Low complexity" evidence="1">
    <location>
        <begin position="274"/>
        <end position="295"/>
    </location>
</feature>
<dbReference type="AlphaFoldDB" id="A0A388LQ19"/>
<comment type="caution">
    <text evidence="2">The sequence shown here is derived from an EMBL/GenBank/DDBJ whole genome shotgun (WGS) entry which is preliminary data.</text>
</comment>
<feature type="compositionally biased region" description="Low complexity" evidence="1">
    <location>
        <begin position="491"/>
        <end position="501"/>
    </location>
</feature>
<accession>A0A388LQ19</accession>
<dbReference type="EMBL" id="BFEA01000474">
    <property type="protein sequence ID" value="GBG84371.1"/>
    <property type="molecule type" value="Genomic_DNA"/>
</dbReference>
<organism evidence="2 3">
    <name type="scientific">Chara braunii</name>
    <name type="common">Braun's stonewort</name>
    <dbReference type="NCBI Taxonomy" id="69332"/>
    <lineage>
        <taxon>Eukaryota</taxon>
        <taxon>Viridiplantae</taxon>
        <taxon>Streptophyta</taxon>
        <taxon>Charophyceae</taxon>
        <taxon>Charales</taxon>
        <taxon>Characeae</taxon>
        <taxon>Chara</taxon>
    </lineage>
</organism>
<feature type="compositionally biased region" description="Basic and acidic residues" evidence="1">
    <location>
        <begin position="72"/>
        <end position="85"/>
    </location>
</feature>
<dbReference type="Proteomes" id="UP000265515">
    <property type="component" value="Unassembled WGS sequence"/>
</dbReference>
<feature type="compositionally biased region" description="Basic and acidic residues" evidence="1">
    <location>
        <begin position="591"/>
        <end position="602"/>
    </location>
</feature>
<protein>
    <submittedName>
        <fullName evidence="2">Uncharacterized protein</fullName>
    </submittedName>
</protein>
<feature type="compositionally biased region" description="Low complexity" evidence="1">
    <location>
        <begin position="316"/>
        <end position="335"/>
    </location>
</feature>
<feature type="compositionally biased region" description="Basic residues" evidence="1">
    <location>
        <begin position="105"/>
        <end position="114"/>
    </location>
</feature>